<organism evidence="7 8">
    <name type="scientific">Allacma fusca</name>
    <dbReference type="NCBI Taxonomy" id="39272"/>
    <lineage>
        <taxon>Eukaryota</taxon>
        <taxon>Metazoa</taxon>
        <taxon>Ecdysozoa</taxon>
        <taxon>Arthropoda</taxon>
        <taxon>Hexapoda</taxon>
        <taxon>Collembola</taxon>
        <taxon>Symphypleona</taxon>
        <taxon>Sminthuridae</taxon>
        <taxon>Allacma</taxon>
    </lineage>
</organism>
<name>A0A8J2KRQ6_9HEXA</name>
<dbReference type="EMBL" id="CAJVCH010400886">
    <property type="protein sequence ID" value="CAG7817689.1"/>
    <property type="molecule type" value="Genomic_DNA"/>
</dbReference>
<gene>
    <name evidence="7" type="ORF">AFUS01_LOCUS28240</name>
</gene>
<evidence type="ECO:0000313" key="7">
    <source>
        <dbReference type="EMBL" id="CAG7817689.1"/>
    </source>
</evidence>
<evidence type="ECO:0000256" key="5">
    <source>
        <dbReference type="SAM" id="SignalP"/>
    </source>
</evidence>
<keyword evidence="2" id="KW-0378">Hydrolase</keyword>
<dbReference type="PANTHER" id="PTHR43806:SF67">
    <property type="entry name" value="EGF-LIKE DOMAIN-CONTAINING PROTEIN"/>
    <property type="match status" value="1"/>
</dbReference>
<feature type="domain" description="Peptidase S8/S53" evidence="6">
    <location>
        <begin position="177"/>
        <end position="452"/>
    </location>
</feature>
<evidence type="ECO:0000313" key="8">
    <source>
        <dbReference type="Proteomes" id="UP000708208"/>
    </source>
</evidence>
<dbReference type="InterPro" id="IPR023828">
    <property type="entry name" value="Peptidase_S8_Ser-AS"/>
</dbReference>
<dbReference type="InterPro" id="IPR000209">
    <property type="entry name" value="Peptidase_S8/S53_dom"/>
</dbReference>
<evidence type="ECO:0000256" key="1">
    <source>
        <dbReference type="ARBA" id="ARBA00022670"/>
    </source>
</evidence>
<evidence type="ECO:0000256" key="3">
    <source>
        <dbReference type="ARBA" id="ARBA00022825"/>
    </source>
</evidence>
<keyword evidence="3" id="KW-0720">Serine protease</keyword>
<dbReference type="PROSITE" id="PS00138">
    <property type="entry name" value="SUBTILASE_SER"/>
    <property type="match status" value="1"/>
</dbReference>
<dbReference type="AlphaFoldDB" id="A0A8J2KRQ6"/>
<dbReference type="GO" id="GO:0006508">
    <property type="term" value="P:proteolysis"/>
    <property type="evidence" value="ECO:0007669"/>
    <property type="project" value="UniProtKB-KW"/>
</dbReference>
<keyword evidence="8" id="KW-1185">Reference proteome</keyword>
<dbReference type="PROSITE" id="PS51257">
    <property type="entry name" value="PROKAR_LIPOPROTEIN"/>
    <property type="match status" value="1"/>
</dbReference>
<dbReference type="PROSITE" id="PS51892">
    <property type="entry name" value="SUBTILASE"/>
    <property type="match status" value="1"/>
</dbReference>
<keyword evidence="1" id="KW-0645">Protease</keyword>
<dbReference type="Pfam" id="PF00082">
    <property type="entry name" value="Peptidase_S8"/>
    <property type="match status" value="1"/>
</dbReference>
<evidence type="ECO:0000256" key="4">
    <source>
        <dbReference type="PROSITE-ProRule" id="PRU01240"/>
    </source>
</evidence>
<dbReference type="OrthoDB" id="1740355at2759"/>
<dbReference type="InterPro" id="IPR050131">
    <property type="entry name" value="Peptidase_S8_subtilisin-like"/>
</dbReference>
<sequence length="471" mass="50542">MKVQIIAAILVGIACAVLAAPSVDTSILKVFETKESANIIISFKNANTASIRRSARSLNFTDRTQRIQYLYDNLKRHADETQGNVLGLLSNHQTASSIRVRQIWITNEVSIKNANKGLVEELLKRDEILKIAEEKIIPLSKPTSTVVHPEGYQPKADEAWGIVTIDAPAVWATGNKGQGVVIANIDSGVQRTHEALRDNYRELHGWYDAEEEVDEPVDQLGSGTHTMGTMVGRTNGIGVAPEAQWIACRGCSFFCSDTAFKLCGQWALCPTDSKLQNPRCDLAPHTITNGWGVSSQGDDFYDEILETWVAADIAPFFAIGNTGTRCNTVSSPADRDLAIGVGAITSFNYLAAFSSVGPNVDGAIKPDVVAPGNAIYSAFTGSDSSYATLSGTSLAAPHVAGLTALLYNINANLTVSDIKSVLYGGATPAESLGRECAGIPDTEYPNHNYGYGIVSASASAERVEKMLRQKI</sequence>
<protein>
    <recommendedName>
        <fullName evidence="6">Peptidase S8/S53 domain-containing protein</fullName>
    </recommendedName>
</protein>
<comment type="caution">
    <text evidence="7">The sequence shown here is derived from an EMBL/GenBank/DDBJ whole genome shotgun (WGS) entry which is preliminary data.</text>
</comment>
<keyword evidence="5" id="KW-0732">Signal</keyword>
<feature type="chain" id="PRO_5035289649" description="Peptidase S8/S53 domain-containing protein" evidence="5">
    <location>
        <begin position="20"/>
        <end position="471"/>
    </location>
</feature>
<dbReference type="GO" id="GO:0004252">
    <property type="term" value="F:serine-type endopeptidase activity"/>
    <property type="evidence" value="ECO:0007669"/>
    <property type="project" value="TreeGrafter"/>
</dbReference>
<comment type="caution">
    <text evidence="4">Lacks conserved residue(s) required for the propagation of feature annotation.</text>
</comment>
<dbReference type="Proteomes" id="UP000708208">
    <property type="component" value="Unassembled WGS sequence"/>
</dbReference>
<dbReference type="PANTHER" id="PTHR43806">
    <property type="entry name" value="PEPTIDASE S8"/>
    <property type="match status" value="1"/>
</dbReference>
<evidence type="ECO:0000256" key="2">
    <source>
        <dbReference type="ARBA" id="ARBA00022801"/>
    </source>
</evidence>
<reference evidence="7" key="1">
    <citation type="submission" date="2021-06" db="EMBL/GenBank/DDBJ databases">
        <authorList>
            <person name="Hodson N. C."/>
            <person name="Mongue J. A."/>
            <person name="Jaron S. K."/>
        </authorList>
    </citation>
    <scope>NUCLEOTIDE SEQUENCE</scope>
</reference>
<proteinExistence type="inferred from homology"/>
<accession>A0A8J2KRQ6</accession>
<evidence type="ECO:0000259" key="6">
    <source>
        <dbReference type="Pfam" id="PF00082"/>
    </source>
</evidence>
<feature type="signal peptide" evidence="5">
    <location>
        <begin position="1"/>
        <end position="19"/>
    </location>
</feature>
<comment type="similarity">
    <text evidence="4">Belongs to the peptidase S8 family.</text>
</comment>